<dbReference type="InterPro" id="IPR051162">
    <property type="entry name" value="T4SS_component"/>
</dbReference>
<dbReference type="Proteomes" id="UP000054078">
    <property type="component" value="Unassembled WGS sequence"/>
</dbReference>
<evidence type="ECO:0000256" key="1">
    <source>
        <dbReference type="SAM" id="MobiDB-lite"/>
    </source>
</evidence>
<sequence>MLVGDKIWIAQGEKPCCLLLNQANRHGLIAGASGTGKTVTLKVIAEGFSRAGVPVFMADVKGDVTGMAQAGEMTDFIRKRCQDTFNLKEDEVSFQGAPVRIWDMLGEKGIPVRVTVSDMGPVMLARILGLTQVQEGVLNIVFRVADENGLLLIDLKDLRAMLSYVSEHAKELQTTYGNVSPQSVGAIQRALISVEDQGGNIFFGEPSLSLEDWFACAPDGRGYVNILNAAKLIQTPQIYAMFLLWMLSSLFDILPEVGDPDKPKFVFFFDEAHLLFDDMPKELVDRIVQVVKLVRSKGVGVYFITQSPSDIPDEVLAQLSNRVQHGLRAYTPAEQKAVRAAAASFRENPAFDSAQALQDLGTGEALVSLLDEEGRPSVVERARVLFPQCRMTAADADVMDGVFSAQADLMEKYGTAIDRESAYEQIQGQRDVAAANAQLAAERAAFEKEKAEFEAKRQKEAERAAKEQQKAQEKAEREAEREAARAEAAAQKQAEREAREREKAQQEVAKQVGRVATSMIGSFGREVTRQLARGLMGSLKR</sequence>
<dbReference type="AlphaFoldDB" id="A0A100YWH6"/>
<evidence type="ECO:0000313" key="4">
    <source>
        <dbReference type="Proteomes" id="UP000054078"/>
    </source>
</evidence>
<dbReference type="PANTHER" id="PTHR30121:SF6">
    <property type="entry name" value="SLR6007 PROTEIN"/>
    <property type="match status" value="1"/>
</dbReference>
<dbReference type="SUPFAM" id="SSF52540">
    <property type="entry name" value="P-loop containing nucleoside triphosphate hydrolases"/>
    <property type="match status" value="1"/>
</dbReference>
<accession>A0A100YWH6</accession>
<dbReference type="PANTHER" id="PTHR30121">
    <property type="entry name" value="UNCHARACTERIZED PROTEIN YJGR-RELATED"/>
    <property type="match status" value="1"/>
</dbReference>
<dbReference type="PROSITE" id="PS50222">
    <property type="entry name" value="EF_HAND_2"/>
    <property type="match status" value="1"/>
</dbReference>
<dbReference type="GO" id="GO:0005524">
    <property type="term" value="F:ATP binding"/>
    <property type="evidence" value="ECO:0007669"/>
    <property type="project" value="UniProtKB-KW"/>
</dbReference>
<dbReference type="EMBL" id="LOJF01000009">
    <property type="protein sequence ID" value="KUH58712.1"/>
    <property type="molecule type" value="Genomic_DNA"/>
</dbReference>
<dbReference type="RefSeq" id="WP_059054857.1">
    <property type="nucleotide sequence ID" value="NZ_LOJF01000009.1"/>
</dbReference>
<feature type="compositionally biased region" description="Basic and acidic residues" evidence="1">
    <location>
        <begin position="455"/>
        <end position="485"/>
    </location>
</feature>
<feature type="domain" description="EF-hand" evidence="2">
    <location>
        <begin position="133"/>
        <end position="168"/>
    </location>
</feature>
<dbReference type="STRING" id="1299998.AUL39_07035"/>
<comment type="caution">
    <text evidence="3">The sequence shown here is derived from an EMBL/GenBank/DDBJ whole genome shotgun (WGS) entry which is preliminary data.</text>
</comment>
<dbReference type="GO" id="GO:0005509">
    <property type="term" value="F:calcium ion binding"/>
    <property type="evidence" value="ECO:0007669"/>
    <property type="project" value="InterPro"/>
</dbReference>
<proteinExistence type="predicted"/>
<keyword evidence="3" id="KW-0067">ATP-binding</keyword>
<reference evidence="3 4" key="1">
    <citation type="submission" date="2015-12" db="EMBL/GenBank/DDBJ databases">
        <title>Draft Genome Sequence of Olsenella scatoligenes SK9K4T; a Producer of 3-Methylindole- (skatole) and 4-Methylphenol- (p-cresol) Isolated from Pig Feces.</title>
        <authorList>
            <person name="Li X."/>
            <person name="Borg B."/>
            <person name="Canibe N."/>
        </authorList>
    </citation>
    <scope>NUCLEOTIDE SEQUENCE [LARGE SCALE GENOMIC DNA]</scope>
    <source>
        <strain evidence="3 4">SK9K4</strain>
    </source>
</reference>
<dbReference type="OrthoDB" id="9758751at2"/>
<organism evidence="3 4">
    <name type="scientific">Tractidigestivibacter scatoligenes</name>
    <name type="common">Olsenella scatoligenes</name>
    <dbReference type="NCBI Taxonomy" id="1299998"/>
    <lineage>
        <taxon>Bacteria</taxon>
        <taxon>Bacillati</taxon>
        <taxon>Actinomycetota</taxon>
        <taxon>Coriobacteriia</taxon>
        <taxon>Coriobacteriales</taxon>
        <taxon>Atopobiaceae</taxon>
        <taxon>Tractidigestivibacter</taxon>
    </lineage>
</organism>
<evidence type="ECO:0000259" key="2">
    <source>
        <dbReference type="PROSITE" id="PS50222"/>
    </source>
</evidence>
<feature type="compositionally biased region" description="Basic and acidic residues" evidence="1">
    <location>
        <begin position="493"/>
        <end position="505"/>
    </location>
</feature>
<name>A0A100YWH6_TRASO</name>
<keyword evidence="3" id="KW-0547">Nucleotide-binding</keyword>
<dbReference type="Gene3D" id="3.40.50.300">
    <property type="entry name" value="P-loop containing nucleotide triphosphate hydrolases"/>
    <property type="match status" value="2"/>
</dbReference>
<dbReference type="InterPro" id="IPR027417">
    <property type="entry name" value="P-loop_NTPase"/>
</dbReference>
<keyword evidence="4" id="KW-1185">Reference proteome</keyword>
<gene>
    <name evidence="3" type="ORF">AUL39_07035</name>
</gene>
<dbReference type="InterPro" id="IPR033186">
    <property type="entry name" value="HerA_C"/>
</dbReference>
<evidence type="ECO:0000313" key="3">
    <source>
        <dbReference type="EMBL" id="KUH58712.1"/>
    </source>
</evidence>
<dbReference type="InterPro" id="IPR002048">
    <property type="entry name" value="EF_hand_dom"/>
</dbReference>
<dbReference type="Pfam" id="PF05872">
    <property type="entry name" value="HerA_C"/>
    <property type="match status" value="1"/>
</dbReference>
<protein>
    <submittedName>
        <fullName evidence="3">ATP-binding protein</fullName>
    </submittedName>
</protein>
<feature type="region of interest" description="Disordered" evidence="1">
    <location>
        <begin position="455"/>
        <end position="513"/>
    </location>
</feature>